<reference evidence="5" key="1">
    <citation type="submission" date="2011-11" db="EMBL/GenBank/DDBJ databases">
        <title>Construction and analysis of a metagenome of deep-sea sediment.</title>
        <authorList>
            <person name="Huo Y.-Y."/>
            <person name="Cheng H."/>
            <person name="Wu M."/>
        </authorList>
    </citation>
    <scope>NUCLEOTIDE SEQUENCE</scope>
</reference>
<dbReference type="InterPro" id="IPR029056">
    <property type="entry name" value="Ribokinase-like"/>
</dbReference>
<dbReference type="InterPro" id="IPR002173">
    <property type="entry name" value="Carboh/pur_kinase_PfkB_CS"/>
</dbReference>
<dbReference type="SUPFAM" id="SSF53613">
    <property type="entry name" value="Ribokinase-like"/>
    <property type="match status" value="1"/>
</dbReference>
<keyword evidence="2" id="KW-0808">Transferase</keyword>
<dbReference type="InterPro" id="IPR011611">
    <property type="entry name" value="PfkB_dom"/>
</dbReference>
<sequence>MGYEILSLGNPIVDIILQVPEEYLSSVSGKKGGQEAVDYETFCKIIEGSQASPYMVPGGSATNTIKCLANFGQKCAFIGKTGNDDFASFFSQSLVDIGVVPLLLQSETPTGRSVCLVTPDGERSMRTFLGACVEMKPGDLEAKHFSGVSLLHIEGYALYNIPLVLHAMELAKKLGAKISLDLASFEIVELFKDKLWEILHKYVDIVFANELEAKALTGLDEESTCDRLAEICDIVVILMGRDGCWVRRREKKVHCQAYPVTPLDSTGAGDAFAGGFLHGYLEGRSLEASAHYGALLGAEVVQVLGAEIPQKVWKDLKPVIVT</sequence>
<proteinExistence type="inferred from homology"/>
<dbReference type="PANTHER" id="PTHR43320">
    <property type="entry name" value="SUGAR KINASE"/>
    <property type="match status" value="1"/>
</dbReference>
<dbReference type="AlphaFoldDB" id="H9BWG0"/>
<dbReference type="Pfam" id="PF00294">
    <property type="entry name" value="PfkB"/>
    <property type="match status" value="1"/>
</dbReference>
<keyword evidence="3 5" id="KW-0418">Kinase</keyword>
<name>H9BWG0_9BACT</name>
<evidence type="ECO:0000256" key="1">
    <source>
        <dbReference type="ARBA" id="ARBA00010688"/>
    </source>
</evidence>
<dbReference type="GO" id="GO:0016301">
    <property type="term" value="F:kinase activity"/>
    <property type="evidence" value="ECO:0007669"/>
    <property type="project" value="UniProtKB-KW"/>
</dbReference>
<protein>
    <submittedName>
        <fullName evidence="5">Sugar kinase</fullName>
    </submittedName>
</protein>
<dbReference type="EMBL" id="JQ085816">
    <property type="protein sequence ID" value="AFD03132.1"/>
    <property type="molecule type" value="Genomic_DNA"/>
</dbReference>
<dbReference type="Gene3D" id="3.40.1190.20">
    <property type="match status" value="1"/>
</dbReference>
<evidence type="ECO:0000256" key="3">
    <source>
        <dbReference type="ARBA" id="ARBA00022777"/>
    </source>
</evidence>
<feature type="domain" description="Carbohydrate kinase PfkB" evidence="4">
    <location>
        <begin position="54"/>
        <end position="309"/>
    </location>
</feature>
<evidence type="ECO:0000256" key="2">
    <source>
        <dbReference type="ARBA" id="ARBA00022679"/>
    </source>
</evidence>
<dbReference type="PROSITE" id="PS00584">
    <property type="entry name" value="PFKB_KINASES_2"/>
    <property type="match status" value="1"/>
</dbReference>
<comment type="similarity">
    <text evidence="1">Belongs to the carbohydrate kinase PfkB family.</text>
</comment>
<dbReference type="PANTHER" id="PTHR43320:SF1">
    <property type="entry name" value="OS01G0105900 PROTEIN"/>
    <property type="match status" value="1"/>
</dbReference>
<accession>H9BWG0</accession>
<dbReference type="CDD" id="cd01168">
    <property type="entry name" value="adenosine_kinase"/>
    <property type="match status" value="1"/>
</dbReference>
<organism evidence="5">
    <name type="scientific">uncultured bacterium W5-77b</name>
    <dbReference type="NCBI Taxonomy" id="1131000"/>
    <lineage>
        <taxon>Bacteria</taxon>
        <taxon>environmental samples</taxon>
    </lineage>
</organism>
<evidence type="ECO:0000313" key="5">
    <source>
        <dbReference type="EMBL" id="AFD03132.1"/>
    </source>
</evidence>
<evidence type="ECO:0000259" key="4">
    <source>
        <dbReference type="Pfam" id="PF00294"/>
    </source>
</evidence>
<dbReference type="InterPro" id="IPR052700">
    <property type="entry name" value="Carb_kinase_PfkB-like"/>
</dbReference>